<evidence type="ECO:0000313" key="2">
    <source>
        <dbReference type="Proteomes" id="UP001499854"/>
    </source>
</evidence>
<sequence length="160" mass="17424">MFITRPVGLDFLESAPLRLSFAGTLQAPPKAVFDAVALDVTALPHWYGAVTAAEYGGPEPAGVGTKRRVKLVAGVTFHEEVIAWDDPHRYAYRIERTTVPGIRAMAEQWTLVETTKGTRLVWTIAIEAAPPTMALVRSMGPGMAVATRRAVGKLDRRLRG</sequence>
<organism evidence="1 2">
    <name type="scientific">Catenulispora subtropica</name>
    <dbReference type="NCBI Taxonomy" id="450798"/>
    <lineage>
        <taxon>Bacteria</taxon>
        <taxon>Bacillati</taxon>
        <taxon>Actinomycetota</taxon>
        <taxon>Actinomycetes</taxon>
        <taxon>Catenulisporales</taxon>
        <taxon>Catenulisporaceae</taxon>
        <taxon>Catenulispora</taxon>
    </lineage>
</organism>
<dbReference type="InterPro" id="IPR023393">
    <property type="entry name" value="START-like_dom_sf"/>
</dbReference>
<keyword evidence="2" id="KW-1185">Reference proteome</keyword>
<proteinExistence type="predicted"/>
<name>A0ABN2SZ40_9ACTN</name>
<dbReference type="Proteomes" id="UP001499854">
    <property type="component" value="Unassembled WGS sequence"/>
</dbReference>
<accession>A0ABN2SZ40</accession>
<reference evidence="1 2" key="1">
    <citation type="journal article" date="2019" name="Int. J. Syst. Evol. Microbiol.">
        <title>The Global Catalogue of Microorganisms (GCM) 10K type strain sequencing project: providing services to taxonomists for standard genome sequencing and annotation.</title>
        <authorList>
            <consortium name="The Broad Institute Genomics Platform"/>
            <consortium name="The Broad Institute Genome Sequencing Center for Infectious Disease"/>
            <person name="Wu L."/>
            <person name="Ma J."/>
        </authorList>
    </citation>
    <scope>NUCLEOTIDE SEQUENCE [LARGE SCALE GENOMIC DNA]</scope>
    <source>
        <strain evidence="1 2">JCM 16013</strain>
    </source>
</reference>
<protein>
    <submittedName>
        <fullName evidence="1">SRPBCC family protein</fullName>
    </submittedName>
</protein>
<gene>
    <name evidence="1" type="ORF">GCM10009838_69170</name>
</gene>
<evidence type="ECO:0000313" key="1">
    <source>
        <dbReference type="EMBL" id="GAA1994855.1"/>
    </source>
</evidence>
<dbReference type="Pfam" id="PF10604">
    <property type="entry name" value="Polyketide_cyc2"/>
    <property type="match status" value="1"/>
</dbReference>
<dbReference type="RefSeq" id="WP_344661380.1">
    <property type="nucleotide sequence ID" value="NZ_BAAAQM010000052.1"/>
</dbReference>
<dbReference type="CDD" id="cd07821">
    <property type="entry name" value="PYR_PYL_RCAR_like"/>
    <property type="match status" value="1"/>
</dbReference>
<dbReference type="Gene3D" id="3.30.530.20">
    <property type="match status" value="1"/>
</dbReference>
<dbReference type="InterPro" id="IPR019587">
    <property type="entry name" value="Polyketide_cyclase/dehydratase"/>
</dbReference>
<comment type="caution">
    <text evidence="1">The sequence shown here is derived from an EMBL/GenBank/DDBJ whole genome shotgun (WGS) entry which is preliminary data.</text>
</comment>
<dbReference type="SUPFAM" id="SSF55961">
    <property type="entry name" value="Bet v1-like"/>
    <property type="match status" value="1"/>
</dbReference>
<dbReference type="EMBL" id="BAAAQM010000052">
    <property type="protein sequence ID" value="GAA1994855.1"/>
    <property type="molecule type" value="Genomic_DNA"/>
</dbReference>